<keyword evidence="3" id="KW-1185">Reference proteome</keyword>
<sequence length="240" mass="24964">MKPSIGGSNPLIPHNNRPPDDTTAITAPLGESDGLVMQNESELGIPNGIHLSHMGGGSPITQENPGNLLIAQDNDSRPQDSTPKGRKNGSCRSATGYGTHWAMAGARPVSDLGDMSAPESSMSPSDLDKGNQGSTPLGQGSVWESPPQVPINEVSMTEGNSPPTQRAPGPSTTNGSSNNSDQQSNQQEFQNVGRKKKGKLPNVQGREQPPHMAGNGKKTVGHSEPAKTGSKGTNAQPVIQ</sequence>
<dbReference type="EMBL" id="SZYD01000004">
    <property type="protein sequence ID" value="KAD6453254.1"/>
    <property type="molecule type" value="Genomic_DNA"/>
</dbReference>
<feature type="compositionally biased region" description="Polar residues" evidence="1">
    <location>
        <begin position="230"/>
        <end position="240"/>
    </location>
</feature>
<organism evidence="2 3">
    <name type="scientific">Mikania micrantha</name>
    <name type="common">bitter vine</name>
    <dbReference type="NCBI Taxonomy" id="192012"/>
    <lineage>
        <taxon>Eukaryota</taxon>
        <taxon>Viridiplantae</taxon>
        <taxon>Streptophyta</taxon>
        <taxon>Embryophyta</taxon>
        <taxon>Tracheophyta</taxon>
        <taxon>Spermatophyta</taxon>
        <taxon>Magnoliopsida</taxon>
        <taxon>eudicotyledons</taxon>
        <taxon>Gunneridae</taxon>
        <taxon>Pentapetalae</taxon>
        <taxon>asterids</taxon>
        <taxon>campanulids</taxon>
        <taxon>Asterales</taxon>
        <taxon>Asteraceae</taxon>
        <taxon>Asteroideae</taxon>
        <taxon>Heliantheae alliance</taxon>
        <taxon>Eupatorieae</taxon>
        <taxon>Mikania</taxon>
    </lineage>
</organism>
<gene>
    <name evidence="2" type="ORF">E3N88_07959</name>
</gene>
<feature type="compositionally biased region" description="Polar residues" evidence="1">
    <location>
        <begin position="154"/>
        <end position="164"/>
    </location>
</feature>
<evidence type="ECO:0000313" key="3">
    <source>
        <dbReference type="Proteomes" id="UP000326396"/>
    </source>
</evidence>
<protein>
    <submittedName>
        <fullName evidence="2">Uncharacterized protein</fullName>
    </submittedName>
</protein>
<dbReference type="AlphaFoldDB" id="A0A5N6PF14"/>
<feature type="region of interest" description="Disordered" evidence="1">
    <location>
        <begin position="1"/>
        <end position="240"/>
    </location>
</feature>
<dbReference type="Proteomes" id="UP000326396">
    <property type="component" value="Linkage Group LG12"/>
</dbReference>
<accession>A0A5N6PF14</accession>
<name>A0A5N6PF14_9ASTR</name>
<evidence type="ECO:0000313" key="2">
    <source>
        <dbReference type="EMBL" id="KAD6453254.1"/>
    </source>
</evidence>
<reference evidence="2 3" key="1">
    <citation type="submission" date="2019-05" db="EMBL/GenBank/DDBJ databases">
        <title>Mikania micrantha, genome provides insights into the molecular mechanism of rapid growth.</title>
        <authorList>
            <person name="Liu B."/>
        </authorList>
    </citation>
    <scope>NUCLEOTIDE SEQUENCE [LARGE SCALE GENOMIC DNA]</scope>
    <source>
        <strain evidence="2">NLD-2019</strain>
        <tissue evidence="2">Leaf</tissue>
    </source>
</reference>
<feature type="compositionally biased region" description="Low complexity" evidence="1">
    <location>
        <begin position="171"/>
        <end position="191"/>
    </location>
</feature>
<evidence type="ECO:0000256" key="1">
    <source>
        <dbReference type="SAM" id="MobiDB-lite"/>
    </source>
</evidence>
<proteinExistence type="predicted"/>
<comment type="caution">
    <text evidence="2">The sequence shown here is derived from an EMBL/GenBank/DDBJ whole genome shotgun (WGS) entry which is preliminary data.</text>
</comment>